<dbReference type="EMBL" id="AP015037">
    <property type="protein sequence ID" value="BAT84738.1"/>
    <property type="molecule type" value="Genomic_DNA"/>
</dbReference>
<dbReference type="AlphaFoldDB" id="A0A0S3RVV0"/>
<dbReference type="Proteomes" id="UP000291084">
    <property type="component" value="Chromosome 4"/>
</dbReference>
<feature type="non-terminal residue" evidence="1">
    <location>
        <position position="1"/>
    </location>
</feature>
<keyword evidence="2" id="KW-1185">Reference proteome</keyword>
<gene>
    <name evidence="1" type="primary">Vigan.04G218000</name>
    <name evidence="1" type="ORF">VIGAN_04218000</name>
</gene>
<proteinExistence type="predicted"/>
<reference evidence="1 2" key="1">
    <citation type="journal article" date="2015" name="Sci. Rep.">
        <title>The power of single molecule real-time sequencing technology in the de novo assembly of a eukaryotic genome.</title>
        <authorList>
            <person name="Sakai H."/>
            <person name="Naito K."/>
            <person name="Ogiso-Tanaka E."/>
            <person name="Takahashi Y."/>
            <person name="Iseki K."/>
            <person name="Muto C."/>
            <person name="Satou K."/>
            <person name="Teruya K."/>
            <person name="Shiroma A."/>
            <person name="Shimoji M."/>
            <person name="Hirano T."/>
            <person name="Itoh T."/>
            <person name="Kaga A."/>
            <person name="Tomooka N."/>
        </authorList>
    </citation>
    <scope>NUCLEOTIDE SEQUENCE [LARGE SCALE GENOMIC DNA]</scope>
    <source>
        <strain evidence="2">cv. Shumari</strain>
    </source>
</reference>
<organism evidence="1 2">
    <name type="scientific">Vigna angularis var. angularis</name>
    <dbReference type="NCBI Taxonomy" id="157739"/>
    <lineage>
        <taxon>Eukaryota</taxon>
        <taxon>Viridiplantae</taxon>
        <taxon>Streptophyta</taxon>
        <taxon>Embryophyta</taxon>
        <taxon>Tracheophyta</taxon>
        <taxon>Spermatophyta</taxon>
        <taxon>Magnoliopsida</taxon>
        <taxon>eudicotyledons</taxon>
        <taxon>Gunneridae</taxon>
        <taxon>Pentapetalae</taxon>
        <taxon>rosids</taxon>
        <taxon>fabids</taxon>
        <taxon>Fabales</taxon>
        <taxon>Fabaceae</taxon>
        <taxon>Papilionoideae</taxon>
        <taxon>50 kb inversion clade</taxon>
        <taxon>NPAAA clade</taxon>
        <taxon>indigoferoid/millettioid clade</taxon>
        <taxon>Phaseoleae</taxon>
        <taxon>Vigna</taxon>
    </lineage>
</organism>
<evidence type="ECO:0000313" key="2">
    <source>
        <dbReference type="Proteomes" id="UP000291084"/>
    </source>
</evidence>
<protein>
    <submittedName>
        <fullName evidence="1">Uncharacterized protein</fullName>
    </submittedName>
</protein>
<sequence>SRKEIVTFQNREKYWCNLRTFTKHNVHQSMKISGHEPYNNQTRTNAQPLFMSLSKTNILCPIDKVNATNSRKV</sequence>
<accession>A0A0S3RVV0</accession>
<name>A0A0S3RVV0_PHAAN</name>
<evidence type="ECO:0000313" key="1">
    <source>
        <dbReference type="EMBL" id="BAT84738.1"/>
    </source>
</evidence>